<dbReference type="Pfam" id="PF00450">
    <property type="entry name" value="Peptidase_S10"/>
    <property type="match status" value="1"/>
</dbReference>
<evidence type="ECO:0000313" key="9">
    <source>
        <dbReference type="Proteomes" id="UP000235965"/>
    </source>
</evidence>
<dbReference type="Proteomes" id="UP000235965">
    <property type="component" value="Unassembled WGS sequence"/>
</dbReference>
<dbReference type="InterPro" id="IPR001563">
    <property type="entry name" value="Peptidase_S10"/>
</dbReference>
<evidence type="ECO:0000256" key="6">
    <source>
        <dbReference type="ARBA" id="ARBA00023180"/>
    </source>
</evidence>
<dbReference type="OrthoDB" id="443318at2759"/>
<gene>
    <name evidence="8" type="primary">VCP_1</name>
    <name evidence="8" type="ORF">B7P43_G10294</name>
</gene>
<dbReference type="SUPFAM" id="SSF53474">
    <property type="entry name" value="alpha/beta-Hydrolases"/>
    <property type="match status" value="1"/>
</dbReference>
<dbReference type="AlphaFoldDB" id="A0A2J7RMM3"/>
<proteinExistence type="inferred from homology"/>
<dbReference type="PROSITE" id="PS00560">
    <property type="entry name" value="CARBOXYPEPT_SER_HIS"/>
    <property type="match status" value="1"/>
</dbReference>
<evidence type="ECO:0000256" key="2">
    <source>
        <dbReference type="ARBA" id="ARBA00022645"/>
    </source>
</evidence>
<dbReference type="STRING" id="105785.A0A2J7RMM3"/>
<dbReference type="InterPro" id="IPR029058">
    <property type="entry name" value="AB_hydrolase_fold"/>
</dbReference>
<evidence type="ECO:0000256" key="7">
    <source>
        <dbReference type="RuleBase" id="RU361156"/>
    </source>
</evidence>
<keyword evidence="2 7" id="KW-0121">Carboxypeptidase</keyword>
<feature type="signal peptide" evidence="7">
    <location>
        <begin position="1"/>
        <end position="20"/>
    </location>
</feature>
<name>A0A2J7RMM3_9NEOP</name>
<accession>A0A2J7RMM3</accession>
<keyword evidence="3 7" id="KW-0645">Protease</keyword>
<dbReference type="InterPro" id="IPR018202">
    <property type="entry name" value="Ser_caboxypep_ser_AS"/>
</dbReference>
<dbReference type="EC" id="3.4.16.-" evidence="7"/>
<dbReference type="PRINTS" id="PR00724">
    <property type="entry name" value="CRBOXYPTASEC"/>
</dbReference>
<dbReference type="GO" id="GO:0004185">
    <property type="term" value="F:serine-type carboxypeptidase activity"/>
    <property type="evidence" value="ECO:0007669"/>
    <property type="project" value="UniProtKB-UniRule"/>
</dbReference>
<dbReference type="EMBL" id="NEVH01002552">
    <property type="protein sequence ID" value="PNF42087.1"/>
    <property type="molecule type" value="Genomic_DNA"/>
</dbReference>
<feature type="chain" id="PRO_5014212136" description="Carboxypeptidase" evidence="7">
    <location>
        <begin position="21"/>
        <end position="471"/>
    </location>
</feature>
<sequence length="471" mass="53347">MWTAISLIILLTWAVNPGRAKLVRSPYLLRYSNVEWDPIPVEEDVGSRLILTPYIENGKIEEARALSAVSGGPIPEDIPSHSGFFTVNKQYNSSLFFWFFPAEQGYETAPLLVWLQGGPGSTSLYGLFTELGPFFVGEDHKSLVKNPYSWHKNHSIIFIDNPVGTGFSFTDQQDGYAKEQVQVGAELYSAILQFLTVFPELQAVPFFITGESYAGKYVPAFAYTIHQNNPTAELKINLHGIAVGNGFTDPITILDYSHFLYQLGLVDTNTYNEMKDIEKSGKTAIQEGRLVDAFWSWSYDLDVFMVTSEFWNLYNLLYEVEPEVGGDLYTFVQLPEVRRALHVGDQAFASGGTVYEYMIPDFMNSVRPWLEEVIENYRVLYYSGQMDIIVAYPLTVGLFNTLEFTAAAEYRAAERIPWYVDGRLAGYMKSGGNFTEVVVRNAGHMVPTDQPLWAFDLINRFTQNDLLPRHK</sequence>
<evidence type="ECO:0000256" key="4">
    <source>
        <dbReference type="ARBA" id="ARBA00022729"/>
    </source>
</evidence>
<keyword evidence="5 7" id="KW-0378">Hydrolase</keyword>
<organism evidence="8 9">
    <name type="scientific">Cryptotermes secundus</name>
    <dbReference type="NCBI Taxonomy" id="105785"/>
    <lineage>
        <taxon>Eukaryota</taxon>
        <taxon>Metazoa</taxon>
        <taxon>Ecdysozoa</taxon>
        <taxon>Arthropoda</taxon>
        <taxon>Hexapoda</taxon>
        <taxon>Insecta</taxon>
        <taxon>Pterygota</taxon>
        <taxon>Neoptera</taxon>
        <taxon>Polyneoptera</taxon>
        <taxon>Dictyoptera</taxon>
        <taxon>Blattodea</taxon>
        <taxon>Blattoidea</taxon>
        <taxon>Termitoidae</taxon>
        <taxon>Kalotermitidae</taxon>
        <taxon>Cryptotermitinae</taxon>
        <taxon>Cryptotermes</taxon>
    </lineage>
</organism>
<comment type="similarity">
    <text evidence="1 7">Belongs to the peptidase S10 family.</text>
</comment>
<dbReference type="InterPro" id="IPR033124">
    <property type="entry name" value="Ser_caboxypep_his_AS"/>
</dbReference>
<evidence type="ECO:0000313" key="8">
    <source>
        <dbReference type="EMBL" id="PNF42087.1"/>
    </source>
</evidence>
<keyword evidence="9" id="KW-1185">Reference proteome</keyword>
<protein>
    <recommendedName>
        <fullName evidence="7">Carboxypeptidase</fullName>
        <ecNumber evidence="7">3.4.16.-</ecNumber>
    </recommendedName>
</protein>
<dbReference type="Gene3D" id="3.40.50.1820">
    <property type="entry name" value="alpha/beta hydrolase"/>
    <property type="match status" value="1"/>
</dbReference>
<keyword evidence="6" id="KW-0325">Glycoprotein</keyword>
<reference evidence="8 9" key="1">
    <citation type="submission" date="2017-12" db="EMBL/GenBank/DDBJ databases">
        <title>Hemimetabolous genomes reveal molecular basis of termite eusociality.</title>
        <authorList>
            <person name="Harrison M.C."/>
            <person name="Jongepier E."/>
            <person name="Robertson H.M."/>
            <person name="Arning N."/>
            <person name="Bitard-Feildel T."/>
            <person name="Chao H."/>
            <person name="Childers C.P."/>
            <person name="Dinh H."/>
            <person name="Doddapaneni H."/>
            <person name="Dugan S."/>
            <person name="Gowin J."/>
            <person name="Greiner C."/>
            <person name="Han Y."/>
            <person name="Hu H."/>
            <person name="Hughes D.S.T."/>
            <person name="Huylmans A.-K."/>
            <person name="Kemena C."/>
            <person name="Kremer L.P.M."/>
            <person name="Lee S.L."/>
            <person name="Lopez-Ezquerra A."/>
            <person name="Mallet L."/>
            <person name="Monroy-Kuhn J.M."/>
            <person name="Moser A."/>
            <person name="Murali S.C."/>
            <person name="Muzny D.M."/>
            <person name="Otani S."/>
            <person name="Piulachs M.-D."/>
            <person name="Poelchau M."/>
            <person name="Qu J."/>
            <person name="Schaub F."/>
            <person name="Wada-Katsumata A."/>
            <person name="Worley K.C."/>
            <person name="Xie Q."/>
            <person name="Ylla G."/>
            <person name="Poulsen M."/>
            <person name="Gibbs R.A."/>
            <person name="Schal C."/>
            <person name="Richards S."/>
            <person name="Belles X."/>
            <person name="Korb J."/>
            <person name="Bornberg-Bauer E."/>
        </authorList>
    </citation>
    <scope>NUCLEOTIDE SEQUENCE [LARGE SCALE GENOMIC DNA]</scope>
    <source>
        <tissue evidence="8">Whole body</tissue>
    </source>
</reference>
<evidence type="ECO:0000256" key="1">
    <source>
        <dbReference type="ARBA" id="ARBA00009431"/>
    </source>
</evidence>
<comment type="caution">
    <text evidence="8">The sequence shown here is derived from an EMBL/GenBank/DDBJ whole genome shotgun (WGS) entry which is preliminary data.</text>
</comment>
<evidence type="ECO:0000256" key="5">
    <source>
        <dbReference type="ARBA" id="ARBA00022801"/>
    </source>
</evidence>
<keyword evidence="4 7" id="KW-0732">Signal</keyword>
<dbReference type="PROSITE" id="PS00131">
    <property type="entry name" value="CARBOXYPEPT_SER_SER"/>
    <property type="match status" value="1"/>
</dbReference>
<dbReference type="PANTHER" id="PTHR11802">
    <property type="entry name" value="SERINE PROTEASE FAMILY S10 SERINE CARBOXYPEPTIDASE"/>
    <property type="match status" value="1"/>
</dbReference>
<dbReference type="InParanoid" id="A0A2J7RMM3"/>
<dbReference type="GO" id="GO:0006508">
    <property type="term" value="P:proteolysis"/>
    <property type="evidence" value="ECO:0007669"/>
    <property type="project" value="UniProtKB-KW"/>
</dbReference>
<evidence type="ECO:0000256" key="3">
    <source>
        <dbReference type="ARBA" id="ARBA00022670"/>
    </source>
</evidence>
<dbReference type="PANTHER" id="PTHR11802:SF472">
    <property type="entry name" value="SERINE CARBOXYPEPTIDASE CPVL-RELATED"/>
    <property type="match status" value="1"/>
</dbReference>